<accession>A0ABU1KM00</accession>
<keyword evidence="3" id="KW-1003">Cell membrane</keyword>
<feature type="transmembrane region" description="Helical" evidence="9">
    <location>
        <begin position="150"/>
        <end position="167"/>
    </location>
</feature>
<evidence type="ECO:0000256" key="3">
    <source>
        <dbReference type="ARBA" id="ARBA00022475"/>
    </source>
</evidence>
<evidence type="ECO:0000256" key="7">
    <source>
        <dbReference type="ARBA" id="ARBA00023136"/>
    </source>
</evidence>
<evidence type="ECO:0000313" key="12">
    <source>
        <dbReference type="Proteomes" id="UP001245370"/>
    </source>
</evidence>
<gene>
    <name evidence="11" type="ORF">GGQ86_004115</name>
</gene>
<feature type="transmembrane region" description="Helical" evidence="9">
    <location>
        <begin position="35"/>
        <end position="55"/>
    </location>
</feature>
<comment type="subunit">
    <text evidence="9">The complex comprises the extracytoplasmic solute receptor protein and the two transmembrane proteins.</text>
</comment>
<evidence type="ECO:0000256" key="6">
    <source>
        <dbReference type="ARBA" id="ARBA00022989"/>
    </source>
</evidence>
<dbReference type="PANTHER" id="PTHR35011">
    <property type="entry name" value="2,3-DIKETO-L-GULONATE TRAP TRANSPORTER SMALL PERMEASE PROTEIN YIAM"/>
    <property type="match status" value="1"/>
</dbReference>
<dbReference type="GeneID" id="95765152"/>
<dbReference type="RefSeq" id="WP_281809430.1">
    <property type="nucleotide sequence ID" value="NZ_BSDO01000008.1"/>
</dbReference>
<dbReference type="Pfam" id="PF04290">
    <property type="entry name" value="DctQ"/>
    <property type="match status" value="1"/>
</dbReference>
<evidence type="ECO:0000256" key="9">
    <source>
        <dbReference type="RuleBase" id="RU369079"/>
    </source>
</evidence>
<name>A0ABU1KM00_XANFL</name>
<dbReference type="EMBL" id="JAVDPY010000008">
    <property type="protein sequence ID" value="MDR6335619.1"/>
    <property type="molecule type" value="Genomic_DNA"/>
</dbReference>
<keyword evidence="6 9" id="KW-1133">Transmembrane helix</keyword>
<keyword evidence="12" id="KW-1185">Reference proteome</keyword>
<comment type="subcellular location">
    <subcellularLocation>
        <location evidence="1 9">Cell inner membrane</location>
        <topology evidence="1 9">Multi-pass membrane protein</topology>
    </subcellularLocation>
</comment>
<evidence type="ECO:0000256" key="5">
    <source>
        <dbReference type="ARBA" id="ARBA00022692"/>
    </source>
</evidence>
<sequence length="191" mass="20564">MSSQSSHRSSRAGKAEGPLPLLALRRVVRLLSGTALWISGAGLVAMTAAVFWQVIGRYVLNASPSWTEPLSLLLMSWFILLGAAVGVRENMHLGFEIGLHFAAPPVRRAMEIATHILVMGFGGAMAWYGWDLAMGTWSAKMAGVDLPQGVDYLPLVGGGALICLFSFERLLTDLTEGRVPEVPLAHVHTVE</sequence>
<protein>
    <recommendedName>
        <fullName evidence="9">TRAP transporter small permease protein</fullName>
    </recommendedName>
</protein>
<comment type="similarity">
    <text evidence="8 9">Belongs to the TRAP transporter small permease family.</text>
</comment>
<organism evidence="11 12">
    <name type="scientific">Xanthobacter flavus</name>
    <dbReference type="NCBI Taxonomy" id="281"/>
    <lineage>
        <taxon>Bacteria</taxon>
        <taxon>Pseudomonadati</taxon>
        <taxon>Pseudomonadota</taxon>
        <taxon>Alphaproteobacteria</taxon>
        <taxon>Hyphomicrobiales</taxon>
        <taxon>Xanthobacteraceae</taxon>
        <taxon>Xanthobacter</taxon>
    </lineage>
</organism>
<keyword evidence="4 9" id="KW-0997">Cell inner membrane</keyword>
<dbReference type="InterPro" id="IPR007387">
    <property type="entry name" value="TRAP_DctQ"/>
</dbReference>
<feature type="transmembrane region" description="Helical" evidence="9">
    <location>
        <begin position="109"/>
        <end position="130"/>
    </location>
</feature>
<evidence type="ECO:0000256" key="8">
    <source>
        <dbReference type="ARBA" id="ARBA00038436"/>
    </source>
</evidence>
<keyword evidence="7 9" id="KW-0472">Membrane</keyword>
<keyword evidence="5 9" id="KW-0812">Transmembrane</keyword>
<evidence type="ECO:0000256" key="2">
    <source>
        <dbReference type="ARBA" id="ARBA00022448"/>
    </source>
</evidence>
<evidence type="ECO:0000259" key="10">
    <source>
        <dbReference type="Pfam" id="PF04290"/>
    </source>
</evidence>
<comment type="function">
    <text evidence="9">Part of the tripartite ATP-independent periplasmic (TRAP) transport system.</text>
</comment>
<evidence type="ECO:0000313" key="11">
    <source>
        <dbReference type="EMBL" id="MDR6335619.1"/>
    </source>
</evidence>
<keyword evidence="2 9" id="KW-0813">Transport</keyword>
<feature type="domain" description="Tripartite ATP-independent periplasmic transporters DctQ component" evidence="10">
    <location>
        <begin position="46"/>
        <end position="175"/>
    </location>
</feature>
<comment type="caution">
    <text evidence="11">The sequence shown here is derived from an EMBL/GenBank/DDBJ whole genome shotgun (WGS) entry which is preliminary data.</text>
</comment>
<evidence type="ECO:0000256" key="4">
    <source>
        <dbReference type="ARBA" id="ARBA00022519"/>
    </source>
</evidence>
<dbReference type="InterPro" id="IPR055348">
    <property type="entry name" value="DctQ"/>
</dbReference>
<feature type="transmembrane region" description="Helical" evidence="9">
    <location>
        <begin position="70"/>
        <end position="88"/>
    </location>
</feature>
<proteinExistence type="inferred from homology"/>
<dbReference type="PANTHER" id="PTHR35011:SF11">
    <property type="entry name" value="TRAP TRANSPORTER SMALL PERMEASE PROTEIN"/>
    <property type="match status" value="1"/>
</dbReference>
<evidence type="ECO:0000256" key="1">
    <source>
        <dbReference type="ARBA" id="ARBA00004429"/>
    </source>
</evidence>
<dbReference type="Proteomes" id="UP001245370">
    <property type="component" value="Unassembled WGS sequence"/>
</dbReference>
<reference evidence="11 12" key="1">
    <citation type="submission" date="2023-07" db="EMBL/GenBank/DDBJ databases">
        <title>Genomic Encyclopedia of Type Strains, Phase IV (KMG-IV): sequencing the most valuable type-strain genomes for metagenomic binning, comparative biology and taxonomic classification.</title>
        <authorList>
            <person name="Goeker M."/>
        </authorList>
    </citation>
    <scope>NUCLEOTIDE SEQUENCE [LARGE SCALE GENOMIC DNA]</scope>
    <source>
        <strain evidence="11 12">DSM 338</strain>
    </source>
</reference>